<dbReference type="Proteomes" id="UP000828390">
    <property type="component" value="Unassembled WGS sequence"/>
</dbReference>
<dbReference type="AlphaFoldDB" id="A0A9D4KIP2"/>
<reference evidence="1" key="1">
    <citation type="journal article" date="2019" name="bioRxiv">
        <title>The Genome of the Zebra Mussel, Dreissena polymorpha: A Resource for Invasive Species Research.</title>
        <authorList>
            <person name="McCartney M.A."/>
            <person name="Auch B."/>
            <person name="Kono T."/>
            <person name="Mallez S."/>
            <person name="Zhang Y."/>
            <person name="Obille A."/>
            <person name="Becker A."/>
            <person name="Abrahante J.E."/>
            <person name="Garbe J."/>
            <person name="Badalamenti J.P."/>
            <person name="Herman A."/>
            <person name="Mangelson H."/>
            <person name="Liachko I."/>
            <person name="Sullivan S."/>
            <person name="Sone E.D."/>
            <person name="Koren S."/>
            <person name="Silverstein K.A.T."/>
            <person name="Beckman K.B."/>
            <person name="Gohl D.M."/>
        </authorList>
    </citation>
    <scope>NUCLEOTIDE SEQUENCE</scope>
    <source>
        <strain evidence="1">Duluth1</strain>
        <tissue evidence="1">Whole animal</tissue>
    </source>
</reference>
<evidence type="ECO:0000313" key="2">
    <source>
        <dbReference type="Proteomes" id="UP000828390"/>
    </source>
</evidence>
<reference evidence="1" key="2">
    <citation type="submission" date="2020-11" db="EMBL/GenBank/DDBJ databases">
        <authorList>
            <person name="McCartney M.A."/>
            <person name="Auch B."/>
            <person name="Kono T."/>
            <person name="Mallez S."/>
            <person name="Becker A."/>
            <person name="Gohl D.M."/>
            <person name="Silverstein K.A.T."/>
            <person name="Koren S."/>
            <person name="Bechman K.B."/>
            <person name="Herman A."/>
            <person name="Abrahante J.E."/>
            <person name="Garbe J."/>
        </authorList>
    </citation>
    <scope>NUCLEOTIDE SEQUENCE</scope>
    <source>
        <strain evidence="1">Duluth1</strain>
        <tissue evidence="1">Whole animal</tissue>
    </source>
</reference>
<protein>
    <submittedName>
        <fullName evidence="1">Uncharacterized protein</fullName>
    </submittedName>
</protein>
<proteinExistence type="predicted"/>
<gene>
    <name evidence="1" type="ORF">DPMN_113613</name>
</gene>
<evidence type="ECO:0000313" key="1">
    <source>
        <dbReference type="EMBL" id="KAH3840169.1"/>
    </source>
</evidence>
<accession>A0A9D4KIP2</accession>
<name>A0A9D4KIP2_DREPO</name>
<comment type="caution">
    <text evidence="1">The sequence shown here is derived from an EMBL/GenBank/DDBJ whole genome shotgun (WGS) entry which is preliminary data.</text>
</comment>
<sequence>MLHYEVIVKCSQLEHHLLGTYLSQSQIAHHLLWTSESEPACTSSVVDIRVRASLHLERPLLWTSSQLARRHEISVVNVCLRASLHVICCSHPCNNQLAHHLFWKSESEPSLCLD</sequence>
<dbReference type="EMBL" id="JAIWYP010000004">
    <property type="protein sequence ID" value="KAH3840169.1"/>
    <property type="molecule type" value="Genomic_DNA"/>
</dbReference>
<keyword evidence="2" id="KW-1185">Reference proteome</keyword>
<organism evidence="1 2">
    <name type="scientific">Dreissena polymorpha</name>
    <name type="common">Zebra mussel</name>
    <name type="synonym">Mytilus polymorpha</name>
    <dbReference type="NCBI Taxonomy" id="45954"/>
    <lineage>
        <taxon>Eukaryota</taxon>
        <taxon>Metazoa</taxon>
        <taxon>Spiralia</taxon>
        <taxon>Lophotrochozoa</taxon>
        <taxon>Mollusca</taxon>
        <taxon>Bivalvia</taxon>
        <taxon>Autobranchia</taxon>
        <taxon>Heteroconchia</taxon>
        <taxon>Euheterodonta</taxon>
        <taxon>Imparidentia</taxon>
        <taxon>Neoheterodontei</taxon>
        <taxon>Myida</taxon>
        <taxon>Dreissenoidea</taxon>
        <taxon>Dreissenidae</taxon>
        <taxon>Dreissena</taxon>
    </lineage>
</organism>